<dbReference type="OrthoDB" id="10647564at2759"/>
<name>A0A5B0QPV9_PUCGR</name>
<comment type="caution">
    <text evidence="3">The sequence shown here is derived from an EMBL/GenBank/DDBJ whole genome shotgun (WGS) entry which is preliminary data.</text>
</comment>
<feature type="transmembrane region" description="Helical" evidence="2">
    <location>
        <begin position="161"/>
        <end position="180"/>
    </location>
</feature>
<feature type="transmembrane region" description="Helical" evidence="2">
    <location>
        <begin position="104"/>
        <end position="123"/>
    </location>
</feature>
<accession>A0A5B0QPV9</accession>
<dbReference type="AlphaFoldDB" id="A0A5B0QPV9"/>
<evidence type="ECO:0000313" key="4">
    <source>
        <dbReference type="Proteomes" id="UP000324748"/>
    </source>
</evidence>
<evidence type="ECO:0000256" key="2">
    <source>
        <dbReference type="SAM" id="Phobius"/>
    </source>
</evidence>
<gene>
    <name evidence="3" type="ORF">PGT21_033977</name>
</gene>
<evidence type="ECO:0000313" key="3">
    <source>
        <dbReference type="EMBL" id="KAA1115238.1"/>
    </source>
</evidence>
<organism evidence="3 4">
    <name type="scientific">Puccinia graminis f. sp. tritici</name>
    <dbReference type="NCBI Taxonomy" id="56615"/>
    <lineage>
        <taxon>Eukaryota</taxon>
        <taxon>Fungi</taxon>
        <taxon>Dikarya</taxon>
        <taxon>Basidiomycota</taxon>
        <taxon>Pucciniomycotina</taxon>
        <taxon>Pucciniomycetes</taxon>
        <taxon>Pucciniales</taxon>
        <taxon>Pucciniaceae</taxon>
        <taxon>Puccinia</taxon>
    </lineage>
</organism>
<feature type="transmembrane region" description="Helical" evidence="2">
    <location>
        <begin position="130"/>
        <end position="149"/>
    </location>
</feature>
<keyword evidence="2" id="KW-1133">Transmembrane helix</keyword>
<keyword evidence="2" id="KW-0472">Membrane</keyword>
<reference evidence="3 4" key="1">
    <citation type="submission" date="2019-05" db="EMBL/GenBank/DDBJ databases">
        <title>Emergence of the Ug99 lineage of the wheat stem rust pathogen through somatic hybridization.</title>
        <authorList>
            <person name="Li F."/>
            <person name="Upadhyaya N.M."/>
            <person name="Sperschneider J."/>
            <person name="Matny O."/>
            <person name="Nguyen-Phuc H."/>
            <person name="Mago R."/>
            <person name="Raley C."/>
            <person name="Miller M.E."/>
            <person name="Silverstein K.A.T."/>
            <person name="Henningsen E."/>
            <person name="Hirsch C.D."/>
            <person name="Visser B."/>
            <person name="Pretorius Z.A."/>
            <person name="Steffenson B.J."/>
            <person name="Schwessinger B."/>
            <person name="Dodds P.N."/>
            <person name="Figueroa M."/>
        </authorList>
    </citation>
    <scope>NUCLEOTIDE SEQUENCE [LARGE SCALE GENOMIC DNA]</scope>
    <source>
        <strain evidence="3">21-0</strain>
    </source>
</reference>
<keyword evidence="2" id="KW-0812">Transmembrane</keyword>
<dbReference type="EMBL" id="VSWC01000014">
    <property type="protein sequence ID" value="KAA1115238.1"/>
    <property type="molecule type" value="Genomic_DNA"/>
</dbReference>
<keyword evidence="4" id="KW-1185">Reference proteome</keyword>
<proteinExistence type="predicted"/>
<evidence type="ECO:0000256" key="1">
    <source>
        <dbReference type="SAM" id="MobiDB-lite"/>
    </source>
</evidence>
<dbReference type="Proteomes" id="UP000324748">
    <property type="component" value="Unassembled WGS sequence"/>
</dbReference>
<protein>
    <submittedName>
        <fullName evidence="3">Uncharacterized protein</fullName>
    </submittedName>
</protein>
<sequence length="242" mass="26985">MTPPYSSLPNTRPRISSPLTYELTFNNSNNNNHHAHLLEQQQEPTAQEETTYSAKSLALYSLIDALLFINLARTLTPYIQPHLTQLLTTTTSTTTSASFSELSYLIPILALLKALSGLCLLYTGSRLLSYSARCLLLYTLLSGSLYLSSYEQHSPSRSSSLAIATLTLLLGSIVICLPLLRLTHLLLELEDQQQALHPARHSSNHLPTKSTHTHPRKSSASSFRQSNKLLPQARYQHLMNPF</sequence>
<feature type="region of interest" description="Disordered" evidence="1">
    <location>
        <begin position="198"/>
        <end position="224"/>
    </location>
</feature>